<dbReference type="InterPro" id="IPR023213">
    <property type="entry name" value="CAT-like_dom_sf"/>
</dbReference>
<evidence type="ECO:0000256" key="3">
    <source>
        <dbReference type="ARBA" id="ARBA00022823"/>
    </source>
</evidence>
<evidence type="ECO:0000313" key="10">
    <source>
        <dbReference type="Proteomes" id="UP000030693"/>
    </source>
</evidence>
<feature type="region of interest" description="Disordered" evidence="6">
    <location>
        <begin position="149"/>
        <end position="175"/>
    </location>
</feature>
<dbReference type="EC" id="2.3.1.12" evidence="5"/>
<dbReference type="Gene3D" id="3.30.559.10">
    <property type="entry name" value="Chloramphenicol acetyltransferase-like domain"/>
    <property type="match status" value="1"/>
</dbReference>
<accession>A0A058Z9Z8</accession>
<comment type="cofactor">
    <cofactor evidence="5">
        <name>(R)-lipoate</name>
        <dbReference type="ChEBI" id="CHEBI:83088"/>
    </cofactor>
    <text evidence="5">Binds 1 lipoyl cofactor covalently.</text>
</comment>
<dbReference type="InterPro" id="IPR011053">
    <property type="entry name" value="Single_hybrid_motif"/>
</dbReference>
<comment type="similarity">
    <text evidence="1 5">Belongs to the 2-oxoacid dehydrogenase family.</text>
</comment>
<dbReference type="OMA" id="TMEFESF"/>
<organism evidence="9">
    <name type="scientific">Fonticula alba</name>
    <name type="common">Slime mold</name>
    <dbReference type="NCBI Taxonomy" id="691883"/>
    <lineage>
        <taxon>Eukaryota</taxon>
        <taxon>Rotosphaerida</taxon>
        <taxon>Fonticulaceae</taxon>
        <taxon>Fonticula</taxon>
    </lineage>
</organism>
<keyword evidence="10" id="KW-1185">Reference proteome</keyword>
<dbReference type="SUPFAM" id="SSF52777">
    <property type="entry name" value="CoA-dependent acyltransferases"/>
    <property type="match status" value="1"/>
</dbReference>
<dbReference type="InterPro" id="IPR006257">
    <property type="entry name" value="LAT1"/>
</dbReference>
<dbReference type="OrthoDB" id="537444at2759"/>
<dbReference type="PROSITE" id="PS51826">
    <property type="entry name" value="PSBD"/>
    <property type="match status" value="1"/>
</dbReference>
<name>A0A058Z9Z8_FONAL</name>
<dbReference type="EMBL" id="KB932203">
    <property type="protein sequence ID" value="KCV71055.1"/>
    <property type="molecule type" value="Genomic_DNA"/>
</dbReference>
<comment type="subcellular location">
    <subcellularLocation>
        <location evidence="5">Mitochondrion</location>
    </subcellularLocation>
</comment>
<evidence type="ECO:0000256" key="1">
    <source>
        <dbReference type="ARBA" id="ARBA00007317"/>
    </source>
</evidence>
<comment type="catalytic activity">
    <reaction evidence="5">
        <text>N(6)-[(R)-dihydrolipoyl]-L-lysyl-[protein] + acetyl-CoA = N(6)-[(R)-S(8)-acetyldihydrolipoyl]-L-lysyl-[protein] + CoA</text>
        <dbReference type="Rhea" id="RHEA:17017"/>
        <dbReference type="Rhea" id="RHEA-COMP:10475"/>
        <dbReference type="Rhea" id="RHEA-COMP:10478"/>
        <dbReference type="ChEBI" id="CHEBI:57287"/>
        <dbReference type="ChEBI" id="CHEBI:57288"/>
        <dbReference type="ChEBI" id="CHEBI:83100"/>
        <dbReference type="ChEBI" id="CHEBI:83111"/>
        <dbReference type="EC" id="2.3.1.12"/>
    </reaction>
</comment>
<dbReference type="PANTHER" id="PTHR23151">
    <property type="entry name" value="DIHYDROLIPOAMIDE ACETYL/SUCCINYL-TRANSFERASE-RELATED"/>
    <property type="match status" value="1"/>
</dbReference>
<sequence length="495" mass="51707">MNRALPLRSFSTLARVAFSAGRAPVAAPMMRSPAAAVLGSPSFGFFASRFYSSYPRHEKILMPMLSPSMSEGAVASWTKQEGDEITAGDTIASIETDKTAVDLNYHEDAFLARILLPAGETVPVLTPIGIVTFDKDDIAAFKDYKGEEEEAAKPAAPAAAAPTPAPAAAAAPTPTPAAAPAAASVATTGAGGRILASPVARKIARENSLDLAQIAGTGPNGRIVKYDVLEFLESGAAAAAPAAVPAAVPAAAPVAAKAAAPVYPPANDDYTEIPVSNIRGVIASRLLEAKTTIPHFYLTSDICMDAVLKLRKELNAQAESSLSVNDFIIKAASRALLRVPEANSAWAGSVIRRYTNADISVAVATDNGLITPIVRNANQLGLESISTTVKDLATRARAGRLAPAEFQGGTFTISNLGMFGVRDFAAIINPPQSCILAVGTVERRVVPAADSDAITTKQMMSVTLSCDHRVVDGAVGARWLQEFKAFLENPIRMLM</sequence>
<dbReference type="InterPro" id="IPR000089">
    <property type="entry name" value="Biotin_lipoyl"/>
</dbReference>
<evidence type="ECO:0000256" key="2">
    <source>
        <dbReference type="ARBA" id="ARBA00022679"/>
    </source>
</evidence>
<reference evidence="9" key="1">
    <citation type="submission" date="2013-04" db="EMBL/GenBank/DDBJ databases">
        <title>The Genome Sequence of Fonticula alba ATCC 38817.</title>
        <authorList>
            <consortium name="The Broad Institute Genomics Platform"/>
            <person name="Russ C."/>
            <person name="Cuomo C."/>
            <person name="Burger G."/>
            <person name="Gray M.W."/>
            <person name="Holland P.W.H."/>
            <person name="King N."/>
            <person name="Lang F.B.F."/>
            <person name="Roger A.J."/>
            <person name="Ruiz-Trillo I."/>
            <person name="Brown M."/>
            <person name="Walker B."/>
            <person name="Young S."/>
            <person name="Zeng Q."/>
            <person name="Gargeya S."/>
            <person name="Fitzgerald M."/>
            <person name="Haas B."/>
            <person name="Abouelleil A."/>
            <person name="Allen A.W."/>
            <person name="Alvarado L."/>
            <person name="Arachchi H.M."/>
            <person name="Berlin A.M."/>
            <person name="Chapman S.B."/>
            <person name="Gainer-Dewar J."/>
            <person name="Goldberg J."/>
            <person name="Griggs A."/>
            <person name="Gujja S."/>
            <person name="Hansen M."/>
            <person name="Howarth C."/>
            <person name="Imamovic A."/>
            <person name="Ireland A."/>
            <person name="Larimer J."/>
            <person name="McCowan C."/>
            <person name="Murphy C."/>
            <person name="Pearson M."/>
            <person name="Poon T.W."/>
            <person name="Priest M."/>
            <person name="Roberts A."/>
            <person name="Saif S."/>
            <person name="Shea T."/>
            <person name="Sisk P."/>
            <person name="Sykes S."/>
            <person name="Wortman J."/>
            <person name="Nusbaum C."/>
            <person name="Birren B."/>
        </authorList>
    </citation>
    <scope>NUCLEOTIDE SEQUENCE [LARGE SCALE GENOMIC DNA]</scope>
    <source>
        <strain evidence="9">ATCC 38817</strain>
    </source>
</reference>
<keyword evidence="4 5" id="KW-0012">Acyltransferase</keyword>
<dbReference type="Pfam" id="PF02817">
    <property type="entry name" value="E3_binding"/>
    <property type="match status" value="1"/>
</dbReference>
<evidence type="ECO:0000256" key="5">
    <source>
        <dbReference type="RuleBase" id="RU361137"/>
    </source>
</evidence>
<dbReference type="SUPFAM" id="SSF51230">
    <property type="entry name" value="Single hybrid motif"/>
    <property type="match status" value="1"/>
</dbReference>
<dbReference type="Pfam" id="PF00364">
    <property type="entry name" value="Biotin_lipoyl"/>
    <property type="match status" value="1"/>
</dbReference>
<dbReference type="GO" id="GO:0045254">
    <property type="term" value="C:pyruvate dehydrogenase complex"/>
    <property type="evidence" value="ECO:0007669"/>
    <property type="project" value="UniProtKB-UniRule"/>
</dbReference>
<gene>
    <name evidence="9" type="ORF">H696_02005</name>
</gene>
<dbReference type="STRING" id="691883.A0A058Z9Z8"/>
<evidence type="ECO:0000259" key="7">
    <source>
        <dbReference type="PROSITE" id="PS50968"/>
    </source>
</evidence>
<keyword evidence="2 5" id="KW-0808">Transferase</keyword>
<feature type="domain" description="Lipoyl-binding" evidence="7">
    <location>
        <begin position="57"/>
        <end position="132"/>
    </location>
</feature>
<dbReference type="GO" id="GO:0006086">
    <property type="term" value="P:pyruvate decarboxylation to acetyl-CoA"/>
    <property type="evidence" value="ECO:0007669"/>
    <property type="project" value="InterPro"/>
</dbReference>
<dbReference type="GO" id="GO:0004742">
    <property type="term" value="F:dihydrolipoyllysine-residue acetyltransferase activity"/>
    <property type="evidence" value="ECO:0007669"/>
    <property type="project" value="UniProtKB-UniRule"/>
</dbReference>
<dbReference type="FunFam" id="3.30.559.10:FF:000003">
    <property type="entry name" value="Acetyltransferase component of pyruvate dehydrogenase complex"/>
    <property type="match status" value="1"/>
</dbReference>
<dbReference type="InterPro" id="IPR045257">
    <property type="entry name" value="E2/Pdx1"/>
</dbReference>
<dbReference type="GeneID" id="20526730"/>
<dbReference type="InterPro" id="IPR004167">
    <property type="entry name" value="PSBD"/>
</dbReference>
<dbReference type="PROSITE" id="PS50968">
    <property type="entry name" value="BIOTINYL_LIPOYL"/>
    <property type="match status" value="1"/>
</dbReference>
<proteinExistence type="inferred from homology"/>
<evidence type="ECO:0000259" key="8">
    <source>
        <dbReference type="PROSITE" id="PS51826"/>
    </source>
</evidence>
<dbReference type="eggNOG" id="KOG0557">
    <property type="taxonomic scope" value="Eukaryota"/>
</dbReference>
<comment type="function">
    <text evidence="5">The pyruvate dehydrogenase complex catalyzes the overall conversion of pyruvate to acetyl-CoA and CO(2).</text>
</comment>
<dbReference type="Pfam" id="PF00198">
    <property type="entry name" value="2-oxoacid_dh"/>
    <property type="match status" value="1"/>
</dbReference>
<dbReference type="InterPro" id="IPR036625">
    <property type="entry name" value="E3-bd_dom_sf"/>
</dbReference>
<dbReference type="SUPFAM" id="SSF47005">
    <property type="entry name" value="Peripheral subunit-binding domain of 2-oxo acid dehydrogenase complex"/>
    <property type="match status" value="1"/>
</dbReference>
<evidence type="ECO:0000313" key="9">
    <source>
        <dbReference type="EMBL" id="KCV71055.1"/>
    </source>
</evidence>
<dbReference type="Gene3D" id="4.10.320.10">
    <property type="entry name" value="E3-binding domain"/>
    <property type="match status" value="1"/>
</dbReference>
<protein>
    <recommendedName>
        <fullName evidence="5">Acetyltransferase component of pyruvate dehydrogenase complex</fullName>
        <ecNumber evidence="5">2.3.1.12</ecNumber>
    </recommendedName>
</protein>
<feature type="compositionally biased region" description="Low complexity" evidence="6">
    <location>
        <begin position="153"/>
        <end position="175"/>
    </location>
</feature>
<dbReference type="InterPro" id="IPR001078">
    <property type="entry name" value="2-oxoacid_DH_actylTfrase"/>
</dbReference>
<dbReference type="RefSeq" id="XP_009494178.1">
    <property type="nucleotide sequence ID" value="XM_009495903.1"/>
</dbReference>
<dbReference type="GO" id="GO:0005739">
    <property type="term" value="C:mitochondrion"/>
    <property type="evidence" value="ECO:0007669"/>
    <property type="project" value="UniProtKB-SubCell"/>
</dbReference>
<dbReference type="FunFam" id="2.40.50.100:FF:000010">
    <property type="entry name" value="Acetyltransferase component of pyruvate dehydrogenase complex"/>
    <property type="match status" value="1"/>
</dbReference>
<dbReference type="Proteomes" id="UP000030693">
    <property type="component" value="Unassembled WGS sequence"/>
</dbReference>
<dbReference type="AlphaFoldDB" id="A0A058Z9Z8"/>
<dbReference type="NCBIfam" id="TIGR01349">
    <property type="entry name" value="PDHac_trf_mito"/>
    <property type="match status" value="1"/>
</dbReference>
<keyword evidence="3 5" id="KW-0450">Lipoyl</keyword>
<dbReference type="PANTHER" id="PTHR23151:SF90">
    <property type="entry name" value="DIHYDROLIPOYLLYSINE-RESIDUE ACETYLTRANSFERASE COMPONENT OF PYRUVATE DEHYDROGENASE COMPLEX, MITOCHONDRIAL-RELATED"/>
    <property type="match status" value="1"/>
</dbReference>
<feature type="domain" description="Peripheral subunit-binding (PSBD)" evidence="8">
    <location>
        <begin position="195"/>
        <end position="232"/>
    </location>
</feature>
<evidence type="ECO:0000256" key="6">
    <source>
        <dbReference type="SAM" id="MobiDB-lite"/>
    </source>
</evidence>
<dbReference type="Gene3D" id="2.40.50.100">
    <property type="match status" value="1"/>
</dbReference>
<dbReference type="CDD" id="cd06849">
    <property type="entry name" value="lipoyl_domain"/>
    <property type="match status" value="1"/>
</dbReference>
<evidence type="ECO:0000256" key="4">
    <source>
        <dbReference type="ARBA" id="ARBA00023315"/>
    </source>
</evidence>